<gene>
    <name evidence="3" type="ORF">AB5L97_12090</name>
</gene>
<dbReference type="AlphaFoldDB" id="A0AB39KZP2"/>
<reference evidence="3" key="1">
    <citation type="submission" date="2024-07" db="EMBL/GenBank/DDBJ databases">
        <authorList>
            <person name="fu j."/>
        </authorList>
    </citation>
    <scope>NUCLEOTIDE SEQUENCE</scope>
    <source>
        <strain evidence="3">P10A9</strain>
    </source>
</reference>
<name>A0AB39KZP2_9MICC</name>
<accession>A0AB39KZP2</accession>
<keyword evidence="1" id="KW-0472">Membrane</keyword>
<proteinExistence type="predicted"/>
<dbReference type="EMBL" id="CP163302">
    <property type="protein sequence ID" value="XDP44025.1"/>
    <property type="molecule type" value="Genomic_DNA"/>
</dbReference>
<protein>
    <submittedName>
        <fullName evidence="3">Pilus assembly protein TadG-related protein</fullName>
    </submittedName>
</protein>
<dbReference type="InterPro" id="IPR028087">
    <property type="entry name" value="Tad_N"/>
</dbReference>
<feature type="domain" description="Putative Flp pilus-assembly TadG-like N-terminal" evidence="2">
    <location>
        <begin position="22"/>
        <end position="68"/>
    </location>
</feature>
<dbReference type="RefSeq" id="WP_369044850.1">
    <property type="nucleotide sequence ID" value="NZ_CP163302.1"/>
</dbReference>
<sequence length="160" mass="16589">MRRCARGVVRRIRQATRGDESGQLTIMIIGFTVLCLLVATTVMGVSAAYIEHKKLLSAADGAAAAAADSFRLADTASGDAPPAAVLAPERVRGVVVTYLERDGATVRFEGLTVSAATGTPEGRTATVSLAAVARIPVVNFILPDGVPIEATASARARLTR</sequence>
<evidence type="ECO:0000259" key="2">
    <source>
        <dbReference type="Pfam" id="PF13400"/>
    </source>
</evidence>
<organism evidence="3">
    <name type="scientific">Sinomonas puerhi</name>
    <dbReference type="NCBI Taxonomy" id="3238584"/>
    <lineage>
        <taxon>Bacteria</taxon>
        <taxon>Bacillati</taxon>
        <taxon>Actinomycetota</taxon>
        <taxon>Actinomycetes</taxon>
        <taxon>Micrococcales</taxon>
        <taxon>Micrococcaceae</taxon>
        <taxon>Sinomonas</taxon>
    </lineage>
</organism>
<feature type="transmembrane region" description="Helical" evidence="1">
    <location>
        <begin position="21"/>
        <end position="50"/>
    </location>
</feature>
<keyword evidence="1" id="KW-1133">Transmembrane helix</keyword>
<dbReference type="KEGG" id="spue:AB5L97_12090"/>
<evidence type="ECO:0000256" key="1">
    <source>
        <dbReference type="SAM" id="Phobius"/>
    </source>
</evidence>
<keyword evidence="1" id="KW-0812">Transmembrane</keyword>
<dbReference type="Pfam" id="PF13400">
    <property type="entry name" value="Tad"/>
    <property type="match status" value="1"/>
</dbReference>
<evidence type="ECO:0000313" key="3">
    <source>
        <dbReference type="EMBL" id="XDP44025.1"/>
    </source>
</evidence>